<sequence length="175" mass="20412">MNLMQHLPDYYVNNQTMETLQGLLSVHINKLAEDFNNTLNQCFVNTATELLSRYEKIYGLTVDVTKNHEFRRERIRAKIRGTGTVTKQMIAQVARSYSNGEVEVIENNEESSFLVRFVGTKGIPANITDLRLTIEEIKPAHLRFEFEYTYNTWKDVGRMTWGEATELTWGEIRER</sequence>
<dbReference type="InterPro" id="IPR018755">
    <property type="entry name" value="Phage_Mu_Gp48"/>
</dbReference>
<organism evidence="1 2">
    <name type="scientific">Anaerocolumna cellulosilytica</name>
    <dbReference type="NCBI Taxonomy" id="433286"/>
    <lineage>
        <taxon>Bacteria</taxon>
        <taxon>Bacillati</taxon>
        <taxon>Bacillota</taxon>
        <taxon>Clostridia</taxon>
        <taxon>Lachnospirales</taxon>
        <taxon>Lachnospiraceae</taxon>
        <taxon>Anaerocolumna</taxon>
    </lineage>
</organism>
<dbReference type="AlphaFoldDB" id="A0A6S6R0T5"/>
<evidence type="ECO:0000313" key="1">
    <source>
        <dbReference type="EMBL" id="BCJ92598.1"/>
    </source>
</evidence>
<dbReference type="Proteomes" id="UP000515561">
    <property type="component" value="Chromosome"/>
</dbReference>
<proteinExistence type="predicted"/>
<dbReference type="RefSeq" id="WP_184095703.1">
    <property type="nucleotide sequence ID" value="NZ_AP023367.1"/>
</dbReference>
<dbReference type="Pfam" id="PF10076">
    <property type="entry name" value="Phage_Mu_Gp48"/>
    <property type="match status" value="1"/>
</dbReference>
<keyword evidence="2" id="KW-1185">Reference proteome</keyword>
<dbReference type="EMBL" id="AP023367">
    <property type="protein sequence ID" value="BCJ92598.1"/>
    <property type="molecule type" value="Genomic_DNA"/>
</dbReference>
<name>A0A6S6R0T5_9FIRM</name>
<protein>
    <submittedName>
        <fullName evidence="1">Uncharacterized protein</fullName>
    </submittedName>
</protein>
<evidence type="ECO:0000313" key="2">
    <source>
        <dbReference type="Proteomes" id="UP000515561"/>
    </source>
</evidence>
<dbReference type="KEGG" id="acel:acsn021_01670"/>
<accession>A0A6S6R0T5</accession>
<gene>
    <name evidence="1" type="ORF">acsn021_01670</name>
</gene>
<reference evidence="1 2" key="1">
    <citation type="journal article" date="2016" name="Int. J. Syst. Evol. Microbiol.">
        <title>Descriptions of Anaerotaenia torta gen. nov., sp. nov. and Anaerocolumna cellulosilytica gen. nov., sp. nov. isolated from a methanogenic reactor of cattle waste.</title>
        <authorList>
            <person name="Uek A."/>
            <person name="Ohtaki Y."/>
            <person name="Kaku N."/>
            <person name="Ueki K."/>
        </authorList>
    </citation>
    <scope>NUCLEOTIDE SEQUENCE [LARGE SCALE GENOMIC DNA]</scope>
    <source>
        <strain evidence="1 2">SN021</strain>
    </source>
</reference>